<dbReference type="InterPro" id="IPR033459">
    <property type="entry name" value="AveC-like"/>
</dbReference>
<dbReference type="RefSeq" id="XP_013281795.1">
    <property type="nucleotide sequence ID" value="XM_013426341.1"/>
</dbReference>
<name>A0A0D2EUT0_9EURO</name>
<keyword evidence="1" id="KW-0472">Membrane</keyword>
<evidence type="ECO:0000256" key="1">
    <source>
        <dbReference type="SAM" id="Phobius"/>
    </source>
</evidence>
<keyword evidence="1" id="KW-0812">Transmembrane</keyword>
<evidence type="ECO:0000313" key="3">
    <source>
        <dbReference type="Proteomes" id="UP000053029"/>
    </source>
</evidence>
<dbReference type="Pfam" id="PF17198">
    <property type="entry name" value="AveC_like"/>
    <property type="match status" value="1"/>
</dbReference>
<feature type="transmembrane region" description="Helical" evidence="1">
    <location>
        <begin position="187"/>
        <end position="206"/>
    </location>
</feature>
<accession>A0A0D2EUT0</accession>
<organism evidence="2 3">
    <name type="scientific">Fonsecaea pedrosoi CBS 271.37</name>
    <dbReference type="NCBI Taxonomy" id="1442368"/>
    <lineage>
        <taxon>Eukaryota</taxon>
        <taxon>Fungi</taxon>
        <taxon>Dikarya</taxon>
        <taxon>Ascomycota</taxon>
        <taxon>Pezizomycotina</taxon>
        <taxon>Eurotiomycetes</taxon>
        <taxon>Chaetothyriomycetidae</taxon>
        <taxon>Chaetothyriales</taxon>
        <taxon>Herpotrichiellaceae</taxon>
        <taxon>Fonsecaea</taxon>
    </lineage>
</organism>
<dbReference type="OrthoDB" id="5314461at2759"/>
<feature type="transmembrane region" description="Helical" evidence="1">
    <location>
        <begin position="90"/>
        <end position="108"/>
    </location>
</feature>
<dbReference type="Proteomes" id="UP000053029">
    <property type="component" value="Unassembled WGS sequence"/>
</dbReference>
<feature type="transmembrane region" description="Helical" evidence="1">
    <location>
        <begin position="309"/>
        <end position="329"/>
    </location>
</feature>
<protein>
    <submittedName>
        <fullName evidence="2">Uncharacterized protein</fullName>
    </submittedName>
</protein>
<dbReference type="GeneID" id="25307310"/>
<feature type="transmembrane region" description="Helical" evidence="1">
    <location>
        <begin position="36"/>
        <end position="57"/>
    </location>
</feature>
<keyword evidence="3" id="KW-1185">Reference proteome</keyword>
<feature type="transmembrane region" description="Helical" evidence="1">
    <location>
        <begin position="218"/>
        <end position="238"/>
    </location>
</feature>
<dbReference type="VEuPathDB" id="FungiDB:Z517_07820"/>
<gene>
    <name evidence="2" type="ORF">Z517_07820</name>
</gene>
<proteinExistence type="predicted"/>
<evidence type="ECO:0000313" key="2">
    <source>
        <dbReference type="EMBL" id="KIW77987.1"/>
    </source>
</evidence>
<dbReference type="HOGENOM" id="CLU_062413_0_0_1"/>
<reference evidence="2 3" key="1">
    <citation type="submission" date="2015-01" db="EMBL/GenBank/DDBJ databases">
        <title>The Genome Sequence of Fonsecaea pedrosoi CBS 271.37.</title>
        <authorList>
            <consortium name="The Broad Institute Genomics Platform"/>
            <person name="Cuomo C."/>
            <person name="de Hoog S."/>
            <person name="Gorbushina A."/>
            <person name="Stielow B."/>
            <person name="Teixiera M."/>
            <person name="Abouelleil A."/>
            <person name="Chapman S.B."/>
            <person name="Priest M."/>
            <person name="Young S.K."/>
            <person name="Wortman J."/>
            <person name="Nusbaum C."/>
            <person name="Birren B."/>
        </authorList>
    </citation>
    <scope>NUCLEOTIDE SEQUENCE [LARGE SCALE GENOMIC DNA]</scope>
    <source>
        <strain evidence="2 3">CBS 271.37</strain>
    </source>
</reference>
<dbReference type="EMBL" id="KN846973">
    <property type="protein sequence ID" value="KIW77987.1"/>
    <property type="molecule type" value="Genomic_DNA"/>
</dbReference>
<sequence>MPSNGDLEQNYGTGEETRLLATSKDREVDTLSDSGGYATAFAVFGLAWTIMGVQAFIRWFASDDFRPAPLIAGDDELATWRLVYLRLVEALSLAVLIGFFWFCVFSPLRVARLGPDGTRTRRLTLDGKFVIGGMVAWVADGFLNCQQYIFSWNAHNVNLGVWTRFLPFHREGGPHNYAESLLWGPPMYVYFCAGVALVACAAIRPLKRRWPSISNMTLVVVIWLGEFVFDFVVENIIIRTTHGYGYPKTYAPLTLWAGQTEQFPIYESILVASLGSLYTQMRLLALKDPNGLSPVEKGYERWPPALQDAVRTFAVIGFCAFATVAVYHLPLNWLGVIGTSKGHLPSYMIPGSGLDSMYPC</sequence>
<dbReference type="AlphaFoldDB" id="A0A0D2EUT0"/>
<keyword evidence="1" id="KW-1133">Transmembrane helix</keyword>